<dbReference type="CDD" id="cd01858">
    <property type="entry name" value="NGP_1"/>
    <property type="match status" value="1"/>
</dbReference>
<dbReference type="SUPFAM" id="SSF52540">
    <property type="entry name" value="P-loop containing nucleoside triphosphate hydrolases"/>
    <property type="match status" value="1"/>
</dbReference>
<sequence length="633" mass="70948">MGTGKKEKNRLVRQGKTGDGMANIKVKGENFYRSAKKVKTLNMFKEGKAQRNSEGKIIKAAAYQSKDVPTAVIEPNRRWFQNTRVISQDTLQSFREAIAEKDKDPYQVLLKSNKLPMSLIRDGQEANGLKKHQAKMTIESAPFAEVFGPKASRKRVKLNVSTIEDLADNAEKSLEQYHDRQEELRLLSGNSAIGPDGAEAATPEEDFSVSIAKEPIFNKGQSKRIWNELYKVIDSSDVILHVLDARDPLGTRCRSVEKYLREEAPHKHLVFVLNKTDLVPTGVAANWIKILRKEYPTCAFKANIQNSFGKGTLIQLLKQFSILHKERKQISVGLVGYPNVGKSSIINTLRGKAVCPTAPIPGETKVWRYVTLIKRIYLIDAPGIVPPNQHDTPEDILLRGVVRVENVSNPEQYIPAVLRRCKRHHVERTYELKGWEDHVQFLEMLARKSGRLLKAGEPDLDSVAKMVLNDFMRGKVPWFTPAPVEEGEESGEVAEGRAGRLGEMPKKRKREDTESVMGAPTNASATEIGDVSEDSEEDDFGGFDSPSDSDSEVDPAEERRQDDASAPDVIPLDLTSDEEADGDEDAEKEDSRDEEDDLRAKEDDEGNESDEQPTTSKTTSFTDPQRKRRRAAR</sequence>
<evidence type="ECO:0000256" key="2">
    <source>
        <dbReference type="ARBA" id="ARBA00004604"/>
    </source>
</evidence>
<keyword evidence="6 7" id="KW-0539">Nucleus</keyword>
<name>A0ABR3XSE8_9PEZI</name>
<dbReference type="Pfam" id="PF08153">
    <property type="entry name" value="NGP1NT"/>
    <property type="match status" value="1"/>
</dbReference>
<dbReference type="InterPro" id="IPR024929">
    <property type="entry name" value="GNL2_CP_dom"/>
</dbReference>
<evidence type="ECO:0000313" key="12">
    <source>
        <dbReference type="Proteomes" id="UP001586593"/>
    </source>
</evidence>
<evidence type="ECO:0000256" key="4">
    <source>
        <dbReference type="ARBA" id="ARBA00022741"/>
    </source>
</evidence>
<feature type="compositionally biased region" description="Polar residues" evidence="9">
    <location>
        <begin position="612"/>
        <end position="623"/>
    </location>
</feature>
<feature type="domain" description="CP-type G" evidence="10">
    <location>
        <begin position="226"/>
        <end position="387"/>
    </location>
</feature>
<comment type="subcellular location">
    <subcellularLocation>
        <location evidence="2 7">Nucleus</location>
        <location evidence="2 7">Nucleolus</location>
    </subcellularLocation>
</comment>
<accession>A0ABR3XSE8</accession>
<gene>
    <name evidence="11" type="ORF">VTK73DRAFT_7706</name>
</gene>
<dbReference type="PROSITE" id="PS51721">
    <property type="entry name" value="G_CP"/>
    <property type="match status" value="1"/>
</dbReference>
<evidence type="ECO:0000256" key="7">
    <source>
        <dbReference type="RuleBase" id="RU364023"/>
    </source>
</evidence>
<dbReference type="InterPro" id="IPR030378">
    <property type="entry name" value="G_CP_dom"/>
</dbReference>
<dbReference type="InterPro" id="IPR012971">
    <property type="entry name" value="NOG2_N_dom"/>
</dbReference>
<proteinExistence type="inferred from homology"/>
<comment type="function">
    <text evidence="1 7">GTPase that associates with pre-60S ribosomal subunits in the nucleolus and is required for their nuclear export and maturation.</text>
</comment>
<feature type="compositionally biased region" description="Acidic residues" evidence="9">
    <location>
        <begin position="575"/>
        <end position="611"/>
    </location>
</feature>
<comment type="caution">
    <text evidence="11">The sequence shown here is derived from an EMBL/GenBank/DDBJ whole genome shotgun (WGS) entry which is preliminary data.</text>
</comment>
<evidence type="ECO:0000313" key="11">
    <source>
        <dbReference type="EMBL" id="KAL1878625.1"/>
    </source>
</evidence>
<comment type="similarity">
    <text evidence="7">Belongs to the TRAFAC class YlqF/YawG GTPase family. NOG2 subfamily.</text>
</comment>
<evidence type="ECO:0000256" key="6">
    <source>
        <dbReference type="ARBA" id="ARBA00023242"/>
    </source>
</evidence>
<dbReference type="InterPro" id="IPR027417">
    <property type="entry name" value="P-loop_NTPase"/>
</dbReference>
<evidence type="ECO:0000256" key="5">
    <source>
        <dbReference type="ARBA" id="ARBA00023134"/>
    </source>
</evidence>
<keyword evidence="4 7" id="KW-0547">Nucleotide-binding</keyword>
<feature type="coiled-coil region" evidence="8">
    <location>
        <begin position="160"/>
        <end position="187"/>
    </location>
</feature>
<evidence type="ECO:0000256" key="1">
    <source>
        <dbReference type="ARBA" id="ARBA00003892"/>
    </source>
</evidence>
<protein>
    <recommendedName>
        <fullName evidence="3 7">Nucleolar GTP-binding protein 2</fullName>
    </recommendedName>
</protein>
<dbReference type="PANTHER" id="PTHR11089">
    <property type="entry name" value="GTP-BINDING PROTEIN-RELATED"/>
    <property type="match status" value="1"/>
</dbReference>
<dbReference type="Proteomes" id="UP001586593">
    <property type="component" value="Unassembled WGS sequence"/>
</dbReference>
<dbReference type="EMBL" id="JAZHXJ010000050">
    <property type="protein sequence ID" value="KAL1878625.1"/>
    <property type="molecule type" value="Genomic_DNA"/>
</dbReference>
<organism evidence="11 12">
    <name type="scientific">Phialemonium thermophilum</name>
    <dbReference type="NCBI Taxonomy" id="223376"/>
    <lineage>
        <taxon>Eukaryota</taxon>
        <taxon>Fungi</taxon>
        <taxon>Dikarya</taxon>
        <taxon>Ascomycota</taxon>
        <taxon>Pezizomycotina</taxon>
        <taxon>Sordariomycetes</taxon>
        <taxon>Sordariomycetidae</taxon>
        <taxon>Cephalothecales</taxon>
        <taxon>Cephalothecaceae</taxon>
        <taxon>Phialemonium</taxon>
    </lineage>
</organism>
<keyword evidence="8" id="KW-0175">Coiled coil</keyword>
<dbReference type="InterPro" id="IPR006073">
    <property type="entry name" value="GTP-bd"/>
</dbReference>
<evidence type="ECO:0000256" key="3">
    <source>
        <dbReference type="ARBA" id="ARBA00022127"/>
    </source>
</evidence>
<dbReference type="InterPro" id="IPR023179">
    <property type="entry name" value="GTP-bd_ortho_bundle_sf"/>
</dbReference>
<evidence type="ECO:0000256" key="8">
    <source>
        <dbReference type="SAM" id="Coils"/>
    </source>
</evidence>
<dbReference type="InterPro" id="IPR050755">
    <property type="entry name" value="TRAFAC_YlqF/YawG_RiboMat"/>
</dbReference>
<dbReference type="PRINTS" id="PR00326">
    <property type="entry name" value="GTP1OBG"/>
</dbReference>
<dbReference type="Gene3D" id="3.40.50.300">
    <property type="entry name" value="P-loop containing nucleotide triphosphate hydrolases"/>
    <property type="match status" value="1"/>
</dbReference>
<reference evidence="11 12" key="1">
    <citation type="journal article" date="2024" name="Commun. Biol.">
        <title>Comparative genomic analysis of thermophilic fungi reveals convergent evolutionary adaptations and gene losses.</title>
        <authorList>
            <person name="Steindorff A.S."/>
            <person name="Aguilar-Pontes M.V."/>
            <person name="Robinson A.J."/>
            <person name="Andreopoulos B."/>
            <person name="LaButti K."/>
            <person name="Kuo A."/>
            <person name="Mondo S."/>
            <person name="Riley R."/>
            <person name="Otillar R."/>
            <person name="Haridas S."/>
            <person name="Lipzen A."/>
            <person name="Grimwood J."/>
            <person name="Schmutz J."/>
            <person name="Clum A."/>
            <person name="Reid I.D."/>
            <person name="Moisan M.C."/>
            <person name="Butler G."/>
            <person name="Nguyen T.T.M."/>
            <person name="Dewar K."/>
            <person name="Conant G."/>
            <person name="Drula E."/>
            <person name="Henrissat B."/>
            <person name="Hansel C."/>
            <person name="Singer S."/>
            <person name="Hutchinson M.I."/>
            <person name="de Vries R.P."/>
            <person name="Natvig D.O."/>
            <person name="Powell A.J."/>
            <person name="Tsang A."/>
            <person name="Grigoriev I.V."/>
        </authorList>
    </citation>
    <scope>NUCLEOTIDE SEQUENCE [LARGE SCALE GENOMIC DNA]</scope>
    <source>
        <strain evidence="11 12">ATCC 24622</strain>
    </source>
</reference>
<feature type="compositionally biased region" description="Basic and acidic residues" evidence="9">
    <location>
        <begin position="494"/>
        <end position="513"/>
    </location>
</feature>
<keyword evidence="5 7" id="KW-0342">GTP-binding</keyword>
<evidence type="ECO:0000256" key="9">
    <source>
        <dbReference type="SAM" id="MobiDB-lite"/>
    </source>
</evidence>
<keyword evidence="12" id="KW-1185">Reference proteome</keyword>
<evidence type="ECO:0000259" key="10">
    <source>
        <dbReference type="PROSITE" id="PS51721"/>
    </source>
</evidence>
<dbReference type="Pfam" id="PF01926">
    <property type="entry name" value="MMR_HSR1"/>
    <property type="match status" value="1"/>
</dbReference>
<dbReference type="PANTHER" id="PTHR11089:SF9">
    <property type="entry name" value="NUCLEOLAR GTP-BINDING PROTEIN 2"/>
    <property type="match status" value="1"/>
</dbReference>
<dbReference type="Gene3D" id="1.10.1580.10">
    <property type="match status" value="1"/>
</dbReference>
<feature type="compositionally biased region" description="Acidic residues" evidence="9">
    <location>
        <begin position="530"/>
        <end position="555"/>
    </location>
</feature>
<feature type="region of interest" description="Disordered" evidence="9">
    <location>
        <begin position="481"/>
        <end position="633"/>
    </location>
</feature>